<gene>
    <name evidence="3" type="ORF">SAMN04489740_2097</name>
</gene>
<accession>A0A0U3FMF3</accession>
<feature type="transmembrane region" description="Helical" evidence="2">
    <location>
        <begin position="26"/>
        <end position="46"/>
    </location>
</feature>
<dbReference type="eggNOG" id="ENOG5033C4E">
    <property type="taxonomic scope" value="Bacteria"/>
</dbReference>
<dbReference type="Proteomes" id="UP000182725">
    <property type="component" value="Unassembled WGS sequence"/>
</dbReference>
<dbReference type="AlphaFoldDB" id="A0A0U3FMF3"/>
<dbReference type="OrthoDB" id="4801970at2"/>
<evidence type="ECO:0000313" key="3">
    <source>
        <dbReference type="EMBL" id="SEE66356.1"/>
    </source>
</evidence>
<dbReference type="KEGG" id="arw:MB46_02200"/>
<sequence length="212" mass="21871">MSDSSPTPPFKPVIAAGAAKRANASVIGMLLAMFSTVAIVLVIVWLNPQQKAETYRSAIDVGAVAANAADTAGFSPVAPALPAGWSANYARWNPPGADGVAFWDVGYVTGSNTFIALRQSITANPTWTAAQTGNAPVTGNRTIDGQDWELRDKPKGDRSLVLTSGETTIVLTGAADFEDFDILATGSTKQLAADSSQASGDASTIPTAKDGK</sequence>
<evidence type="ECO:0000256" key="2">
    <source>
        <dbReference type="SAM" id="Phobius"/>
    </source>
</evidence>
<dbReference type="RefSeq" id="WP_044574277.1">
    <property type="nucleotide sequence ID" value="NZ_CP013745.1"/>
</dbReference>
<keyword evidence="2" id="KW-0472">Membrane</keyword>
<reference evidence="3 4" key="1">
    <citation type="submission" date="2016-10" db="EMBL/GenBank/DDBJ databases">
        <authorList>
            <person name="de Groot N.N."/>
        </authorList>
    </citation>
    <scope>NUCLEOTIDE SEQUENCE [LARGE SCALE GENOMIC DNA]</scope>
    <source>
        <strain evidence="3 4">DSM 22274</strain>
    </source>
</reference>
<evidence type="ECO:0000256" key="1">
    <source>
        <dbReference type="SAM" id="MobiDB-lite"/>
    </source>
</evidence>
<accession>A0A1H5KND1</accession>
<name>A0A0U3FMF3_9MICC</name>
<organism evidence="3 4">
    <name type="scientific">Arthrobacter alpinus</name>
    <dbReference type="NCBI Taxonomy" id="656366"/>
    <lineage>
        <taxon>Bacteria</taxon>
        <taxon>Bacillati</taxon>
        <taxon>Actinomycetota</taxon>
        <taxon>Actinomycetes</taxon>
        <taxon>Micrococcales</taxon>
        <taxon>Micrococcaceae</taxon>
        <taxon>Arthrobacter</taxon>
    </lineage>
</organism>
<dbReference type="Pfam" id="PF14030">
    <property type="entry name" value="DUF4245"/>
    <property type="match status" value="1"/>
</dbReference>
<dbReference type="InterPro" id="IPR025339">
    <property type="entry name" value="DUF4245"/>
</dbReference>
<keyword evidence="2" id="KW-0812">Transmembrane</keyword>
<evidence type="ECO:0000313" key="4">
    <source>
        <dbReference type="Proteomes" id="UP000182725"/>
    </source>
</evidence>
<dbReference type="EMBL" id="FNTV01000001">
    <property type="protein sequence ID" value="SEE66356.1"/>
    <property type="molecule type" value="Genomic_DNA"/>
</dbReference>
<feature type="region of interest" description="Disordered" evidence="1">
    <location>
        <begin position="191"/>
        <end position="212"/>
    </location>
</feature>
<feature type="compositionally biased region" description="Low complexity" evidence="1">
    <location>
        <begin position="192"/>
        <end position="203"/>
    </location>
</feature>
<protein>
    <submittedName>
        <fullName evidence="3">Uncharacterized protein</fullName>
    </submittedName>
</protein>
<keyword evidence="2" id="KW-1133">Transmembrane helix</keyword>
<proteinExistence type="predicted"/>